<gene>
    <name evidence="1" type="ORF">G4Z02_08125</name>
</gene>
<dbReference type="Proteomes" id="UP000514720">
    <property type="component" value="Chromosome"/>
</dbReference>
<name>A0A7L7KSB7_9MOLU</name>
<dbReference type="EMBL" id="CP048914">
    <property type="protein sequence ID" value="QMS85711.1"/>
    <property type="molecule type" value="Genomic_DNA"/>
</dbReference>
<organism evidence="1 2">
    <name type="scientific">Candidatus Xianfuyuplasma coldseepsis</name>
    <dbReference type="NCBI Taxonomy" id="2782163"/>
    <lineage>
        <taxon>Bacteria</taxon>
        <taxon>Bacillati</taxon>
        <taxon>Mycoplasmatota</taxon>
        <taxon>Mollicutes</taxon>
        <taxon>Candidatus Izemoplasmatales</taxon>
        <taxon>Candidatus Izemoplasmataceae</taxon>
        <taxon>Candidatus Xianfuyuplasma</taxon>
    </lineage>
</organism>
<evidence type="ECO:0000313" key="2">
    <source>
        <dbReference type="Proteomes" id="UP000514720"/>
    </source>
</evidence>
<proteinExistence type="predicted"/>
<accession>A0A7L7KSB7</accession>
<dbReference type="KEGG" id="xcl:G4Z02_08125"/>
<dbReference type="RefSeq" id="WP_258877516.1">
    <property type="nucleotide sequence ID" value="NZ_CP048914.1"/>
</dbReference>
<dbReference type="AlphaFoldDB" id="A0A7L7KSB7"/>
<protein>
    <submittedName>
        <fullName evidence="1">Uncharacterized protein</fullName>
    </submittedName>
</protein>
<evidence type="ECO:0000313" key="1">
    <source>
        <dbReference type="EMBL" id="QMS85711.1"/>
    </source>
</evidence>
<reference evidence="1 2" key="1">
    <citation type="submission" date="2020-02" db="EMBL/GenBank/DDBJ databases">
        <authorList>
            <person name="Zheng R.K."/>
            <person name="Sun C.M."/>
        </authorList>
    </citation>
    <scope>NUCLEOTIDE SEQUENCE [LARGE SCALE GENOMIC DNA]</scope>
    <source>
        <strain evidence="2">zrk13</strain>
    </source>
</reference>
<sequence>MKFVYFSGAIIALLITYVLLRPPQKELKILTNPRVYSFYHGDDQDTYKIEVLVNQLEHYAVDETYINSVKIINDTLVFPVELEHITTRDQPYYYQEQAFYPVAFYIKTGVIHENQMVQIPNASLELSYTNGETIQLEIGEWNIRFLQTDEQDVTFHTLQATYGSIDALDTVTGITIELVNRTTDILTIESVNLLSDLVQVDTANITETACEGRITVEECLGHPYSFTIQPTNQKTAIVLQKGQSKTLYFPLKYEYPIIFHRGAVEIIYQLHDNSRTFIIDDFPFMNSTTFQPEYESQYVLYHHDSD</sequence>
<keyword evidence="2" id="KW-1185">Reference proteome</keyword>